<sequence length="1428" mass="160078">MPEQKVKKIGISKKLKKGILSPCIKSPKVKETKDKHDLDSIDNGTLSFDSSKYLKKKNTDVESINTKVDSLSRRSKKTESPLNSEITESETSESYLKRKSHIPKTETSIQQTEQTEIIEVESSDSDDDVPLSQLSKVKNSVEESKIQTITNNIAEMKEHINDVKMPSIPMPVPVGSKVDDIKNSISIPTKMEPTKSEMASQIDTKVANQSIPMPKPTDSLKLSETDYTEDLSASETYIIEEIVTEEIINGKKRITTQTITRKTSPNIQPAPKTSNSEIKVQSIPMPIAVGSKMEEVAIPPKMTPTRVETTSKTEGIVEMPMTIPQPSVVKTDTDIQNPVETELNSPLSQIVDENEDRPSALAMPAIPIVAEMKQESPLQGKITNNVVSSPKLMEEDPANPHPLPEIPTDTKPSVEAGFNFNSSVPVEAGFNINQNVPVEAGFNVPVEPGFNFQITNEDNIPIQYNNNSNIGLSNSPPVPNLLETVSANRKSEKQSEQIQGYLNIPQPLPPSAIQDNQVIEDDKSDASYGSKKIVVSSPKVLTVEETIQFDENLANDIKIQQEEALKNEKPLGNISMPKTPSTYFKNNTLSDNEESKNSSISSDNSEIIKIKTPVVLPENIKAEEVVIPEDIETKKMKITIVNNDEDSDSDDDEKLFNIKQQYELKKKELEARINSIKDDTNQMKEDIKEEVQDIKEDIKDNLKMDDKKEEDNKKEVEEVKGEIKEEIKEDIKEVKEETDKKISEVKEEIKNDIVEIKEVKEEIKNIKEDNKEDIKEEIEEEIEDQIKTEEEEAKKLEETEKKKMDELKEQLSSSIKKHHRSMSNILKKVDKSFEHTKEHIKENLIKDKQPKDKEHSKENLNKENKSSSHTMSNILKKVDKSFEQTKEHIKENLNKDNKTSQKDNKEGNIVITTEKVETKTENEIKPTTESEVIETVTTTTHNYAPSDTSFQDTLMGSLKRTNGAKSIKSFFGFSRKDKKDKKNKKLNVNNSDDSIPEFPADGLIVNKASKKSSNSPFSSFKRFVSPLTNPKRRNSSASLATKNKITIKTTKETLQNDTTPELPSKSDVLEEVRTTVSAPATTSPIDIPGKSNISTNNIEKPLPVPIIKPIMKPTNDMNKVVSDIKSQAQTQANKFIIPFETLELKEKEAKKSDAKDDDKASVYSTSSNGSSVSESSTSSSSSSSSSSSDDEALGAIMKKKNAEKKSNDDKQNVEITEKANLDRNYTNIENDDFVNIMMVQRVLSSSVDRSNSPVPEVSSPPQTMVNPFAVDLETERKKSYSKPKAVVTAINPHYKSDSIDSPRSTILYKFEDKPKFEKPNLYKNEYASRSVGSLPIASEDQTKIDEYSSSQQQRMVELNLDDTTTKDNRKSAVVDSNLMQMFEDIHNLSLDDIATRYTKPSMIQCDIGPSFLDEVMGSLSMNNNQNNH</sequence>
<reference evidence="6 7" key="2">
    <citation type="submission" date="2016-08" db="EMBL/GenBank/DDBJ databases">
        <title>Pervasive Adenine N6-methylation of Active Genes in Fungi.</title>
        <authorList>
            <consortium name="DOE Joint Genome Institute"/>
            <person name="Mondo S.J."/>
            <person name="Dannebaum R.O."/>
            <person name="Kuo R.C."/>
            <person name="Labutti K."/>
            <person name="Haridas S."/>
            <person name="Kuo A."/>
            <person name="Salamov A."/>
            <person name="Ahrendt S.R."/>
            <person name="Lipzen A."/>
            <person name="Sullivan W."/>
            <person name="Andreopoulos W.B."/>
            <person name="Clum A."/>
            <person name="Lindquist E."/>
            <person name="Daum C."/>
            <person name="Ramamoorthy G.K."/>
            <person name="Gryganskyi A."/>
            <person name="Culley D."/>
            <person name="Magnuson J.K."/>
            <person name="James T.Y."/>
            <person name="O'Malley M.A."/>
            <person name="Stajich J.E."/>
            <person name="Spatafora J.W."/>
            <person name="Visel A."/>
            <person name="Grigoriev I.V."/>
        </authorList>
    </citation>
    <scope>NUCLEOTIDE SEQUENCE [LARGE SCALE GENOMIC DNA]</scope>
    <source>
        <strain evidence="6 7">S4</strain>
    </source>
</reference>
<keyword evidence="4" id="KW-0206">Cytoskeleton</keyword>
<feature type="region of interest" description="Disordered" evidence="5">
    <location>
        <begin position="27"/>
        <end position="49"/>
    </location>
</feature>
<feature type="compositionally biased region" description="Polar residues" evidence="5">
    <location>
        <begin position="1074"/>
        <end position="1084"/>
    </location>
</feature>
<dbReference type="Proteomes" id="UP000193944">
    <property type="component" value="Unassembled WGS sequence"/>
</dbReference>
<keyword evidence="7" id="KW-1185">Reference proteome</keyword>
<comment type="caution">
    <text evidence="6">The sequence shown here is derived from an EMBL/GenBank/DDBJ whole genome shotgun (WGS) entry which is preliminary data.</text>
</comment>
<dbReference type="GO" id="GO:0090307">
    <property type="term" value="P:mitotic spindle assembly"/>
    <property type="evidence" value="ECO:0007669"/>
    <property type="project" value="TreeGrafter"/>
</dbReference>
<dbReference type="OrthoDB" id="2158495at2759"/>
<feature type="compositionally biased region" description="Low complexity" evidence="5">
    <location>
        <begin position="1161"/>
        <end position="1187"/>
    </location>
</feature>
<feature type="region of interest" description="Disordered" evidence="5">
    <location>
        <begin position="63"/>
        <end position="114"/>
    </location>
</feature>
<feature type="region of interest" description="Disordered" evidence="5">
    <location>
        <begin position="1050"/>
        <end position="1100"/>
    </location>
</feature>
<dbReference type="GO" id="GO:0051231">
    <property type="term" value="P:spindle elongation"/>
    <property type="evidence" value="ECO:0007669"/>
    <property type="project" value="TreeGrafter"/>
</dbReference>
<evidence type="ECO:0000256" key="3">
    <source>
        <dbReference type="ARBA" id="ARBA00023175"/>
    </source>
</evidence>
<evidence type="ECO:0000256" key="4">
    <source>
        <dbReference type="ARBA" id="ARBA00023212"/>
    </source>
</evidence>
<accession>A0A1Y1XDD2</accession>
<keyword evidence="3" id="KW-0505">Motor protein</keyword>
<feature type="compositionally biased region" description="Basic and acidic residues" evidence="5">
    <location>
        <begin position="784"/>
        <end position="809"/>
    </location>
</feature>
<feature type="region of interest" description="Disordered" evidence="5">
    <location>
        <begin position="1148"/>
        <end position="1192"/>
    </location>
</feature>
<dbReference type="PANTHER" id="PTHR47970">
    <property type="entry name" value="KINESIN-LIKE PROTEIN KIF11"/>
    <property type="match status" value="1"/>
</dbReference>
<evidence type="ECO:0000256" key="1">
    <source>
        <dbReference type="ARBA" id="ARBA00004245"/>
    </source>
</evidence>
<feature type="compositionally biased region" description="Low complexity" evidence="5">
    <location>
        <begin position="105"/>
        <end position="114"/>
    </location>
</feature>
<evidence type="ECO:0000313" key="6">
    <source>
        <dbReference type="EMBL" id="ORX83735.1"/>
    </source>
</evidence>
<name>A0A1Y1XDD2_9FUNG</name>
<feature type="compositionally biased region" description="Polar residues" evidence="5">
    <location>
        <begin position="1052"/>
        <end position="1061"/>
    </location>
</feature>
<dbReference type="PANTHER" id="PTHR47970:SF12">
    <property type="entry name" value="KINESIN FAMILY MEMBER 11"/>
    <property type="match status" value="1"/>
</dbReference>
<feature type="region of interest" description="Disordered" evidence="5">
    <location>
        <begin position="1024"/>
        <end position="1043"/>
    </location>
</feature>
<feature type="region of interest" description="Disordered" evidence="5">
    <location>
        <begin position="782"/>
        <end position="914"/>
    </location>
</feature>
<organism evidence="6 7">
    <name type="scientific">Anaeromyces robustus</name>
    <dbReference type="NCBI Taxonomy" id="1754192"/>
    <lineage>
        <taxon>Eukaryota</taxon>
        <taxon>Fungi</taxon>
        <taxon>Fungi incertae sedis</taxon>
        <taxon>Chytridiomycota</taxon>
        <taxon>Chytridiomycota incertae sedis</taxon>
        <taxon>Neocallimastigomycetes</taxon>
        <taxon>Neocallimastigales</taxon>
        <taxon>Neocallimastigaceae</taxon>
        <taxon>Anaeromyces</taxon>
    </lineage>
</organism>
<feature type="compositionally biased region" description="Basic and acidic residues" evidence="5">
    <location>
        <begin position="876"/>
        <end position="906"/>
    </location>
</feature>
<dbReference type="STRING" id="1754192.A0A1Y1XDD2"/>
<dbReference type="EMBL" id="MCFG01000066">
    <property type="protein sequence ID" value="ORX83735.1"/>
    <property type="molecule type" value="Genomic_DNA"/>
</dbReference>
<dbReference type="GO" id="GO:0008574">
    <property type="term" value="F:plus-end-directed microtubule motor activity"/>
    <property type="evidence" value="ECO:0007669"/>
    <property type="project" value="TreeGrafter"/>
</dbReference>
<feature type="compositionally biased region" description="Basic and acidic residues" evidence="5">
    <location>
        <begin position="28"/>
        <end position="39"/>
    </location>
</feature>
<feature type="compositionally biased region" description="Basic and acidic residues" evidence="5">
    <location>
        <begin position="827"/>
        <end position="866"/>
    </location>
</feature>
<gene>
    <name evidence="6" type="ORF">BCR32DRAFT_291803</name>
</gene>
<comment type="subcellular location">
    <subcellularLocation>
        <location evidence="1">Cytoplasm</location>
        <location evidence="1">Cytoskeleton</location>
    </subcellularLocation>
</comment>
<dbReference type="GO" id="GO:0072686">
    <property type="term" value="C:mitotic spindle"/>
    <property type="evidence" value="ECO:0007669"/>
    <property type="project" value="TreeGrafter"/>
</dbReference>
<protein>
    <submittedName>
        <fullName evidence="6">Uncharacterized protein</fullName>
    </submittedName>
</protein>
<evidence type="ECO:0000256" key="2">
    <source>
        <dbReference type="ARBA" id="ARBA00022490"/>
    </source>
</evidence>
<feature type="compositionally biased region" description="Basic and acidic residues" evidence="5">
    <location>
        <begin position="1148"/>
        <end position="1160"/>
    </location>
</feature>
<dbReference type="GO" id="GO:0005876">
    <property type="term" value="C:spindle microtubule"/>
    <property type="evidence" value="ECO:0007669"/>
    <property type="project" value="TreeGrafter"/>
</dbReference>
<reference evidence="6 7" key="1">
    <citation type="submission" date="2016-08" db="EMBL/GenBank/DDBJ databases">
        <title>A Parts List for Fungal Cellulosomes Revealed by Comparative Genomics.</title>
        <authorList>
            <consortium name="DOE Joint Genome Institute"/>
            <person name="Haitjema C.H."/>
            <person name="Gilmore S.P."/>
            <person name="Henske J.K."/>
            <person name="Solomon K.V."/>
            <person name="De Groot R."/>
            <person name="Kuo A."/>
            <person name="Mondo S.J."/>
            <person name="Salamov A.A."/>
            <person name="Labutti K."/>
            <person name="Zhao Z."/>
            <person name="Chiniquy J."/>
            <person name="Barry K."/>
            <person name="Brewer H.M."/>
            <person name="Purvine S.O."/>
            <person name="Wright A.T."/>
            <person name="Boxma B."/>
            <person name="Van Alen T."/>
            <person name="Hackstein J.H."/>
            <person name="Baker S.E."/>
            <person name="Grigoriev I.V."/>
            <person name="O'Malley M.A."/>
        </authorList>
    </citation>
    <scope>NUCLEOTIDE SEQUENCE [LARGE SCALE GENOMIC DNA]</scope>
    <source>
        <strain evidence="6 7">S4</strain>
    </source>
</reference>
<dbReference type="InterPro" id="IPR047149">
    <property type="entry name" value="KIF11-like"/>
</dbReference>
<proteinExistence type="predicted"/>
<keyword evidence="2" id="KW-0963">Cytoplasm</keyword>
<evidence type="ECO:0000313" key="7">
    <source>
        <dbReference type="Proteomes" id="UP000193944"/>
    </source>
</evidence>
<evidence type="ECO:0000256" key="5">
    <source>
        <dbReference type="SAM" id="MobiDB-lite"/>
    </source>
</evidence>